<dbReference type="KEGG" id="lins:G7067_13015"/>
<dbReference type="SUPFAM" id="SSF48371">
    <property type="entry name" value="ARM repeat"/>
    <property type="match status" value="1"/>
</dbReference>
<proteinExistence type="predicted"/>
<dbReference type="Proteomes" id="UP000501387">
    <property type="component" value="Chromosome"/>
</dbReference>
<dbReference type="PANTHER" id="PTHR34070:SF1">
    <property type="entry name" value="DNA ALKYLATION REPAIR PROTEIN"/>
    <property type="match status" value="1"/>
</dbReference>
<gene>
    <name evidence="1" type="ORF">G7067_13015</name>
</gene>
<dbReference type="InterPro" id="IPR014825">
    <property type="entry name" value="DNA_alkylation"/>
</dbReference>
<dbReference type="PANTHER" id="PTHR34070">
    <property type="entry name" value="ARMADILLO-TYPE FOLD"/>
    <property type="match status" value="1"/>
</dbReference>
<dbReference type="Pfam" id="PF08713">
    <property type="entry name" value="DNA_alkylation"/>
    <property type="match status" value="1"/>
</dbReference>
<dbReference type="CDD" id="cd07064">
    <property type="entry name" value="AlkD_like_1"/>
    <property type="match status" value="1"/>
</dbReference>
<dbReference type="InterPro" id="IPR016024">
    <property type="entry name" value="ARM-type_fold"/>
</dbReference>
<dbReference type="AlphaFoldDB" id="A0A6G8FKV9"/>
<protein>
    <submittedName>
        <fullName evidence="1">DNA alkylation repair protein</fullName>
    </submittedName>
</protein>
<name>A0A6G8FKV9_9MICO</name>
<dbReference type="Gene3D" id="1.20.1660.10">
    <property type="entry name" value="Hypothetical protein (EF3068)"/>
    <property type="match status" value="1"/>
</dbReference>
<keyword evidence="2" id="KW-1185">Reference proteome</keyword>
<evidence type="ECO:0000313" key="2">
    <source>
        <dbReference type="Proteomes" id="UP000501387"/>
    </source>
</evidence>
<accession>A0A6G8FKV9</accession>
<dbReference type="Gene3D" id="1.25.40.290">
    <property type="entry name" value="ARM repeat domains"/>
    <property type="match status" value="1"/>
</dbReference>
<sequence>MDVATMLTEFHAHADAEKAAGMRAYMRDQFEFLGVPTPLRRRLSQPALAAARTAASVDWDFVQACWDSPYREFQYVAVGYLTAVQRLLRPGDMDRIKVLAQTKSWWDTIDGLDRVVGDLALAFPEVNAVLLGWSSHDDIWLRRIAIDHQLGRKRKTDRALLERIILNNLGHTEFFINKAIGWALRDYSKTDPEWVRGFIGRHRSELAPLSVREGSKYL</sequence>
<evidence type="ECO:0000313" key="1">
    <source>
        <dbReference type="EMBL" id="QIM17120.1"/>
    </source>
</evidence>
<organism evidence="1 2">
    <name type="scientific">Leucobacter insecticola</name>
    <dbReference type="NCBI Taxonomy" id="2714934"/>
    <lineage>
        <taxon>Bacteria</taxon>
        <taxon>Bacillati</taxon>
        <taxon>Actinomycetota</taxon>
        <taxon>Actinomycetes</taxon>
        <taxon>Micrococcales</taxon>
        <taxon>Microbacteriaceae</taxon>
        <taxon>Leucobacter</taxon>
    </lineage>
</organism>
<dbReference type="RefSeq" id="WP_166325183.1">
    <property type="nucleotide sequence ID" value="NZ_CP049934.1"/>
</dbReference>
<reference evidence="1 2" key="1">
    <citation type="submission" date="2020-03" db="EMBL/GenBank/DDBJ databases">
        <title>Leucobacter sp. nov., isolated from beetles.</title>
        <authorList>
            <person name="Hyun D.-W."/>
            <person name="Bae J.-W."/>
        </authorList>
    </citation>
    <scope>NUCLEOTIDE SEQUENCE [LARGE SCALE GENOMIC DNA]</scope>
    <source>
        <strain evidence="1 2">HDW9B</strain>
    </source>
</reference>
<dbReference type="EMBL" id="CP049934">
    <property type="protein sequence ID" value="QIM17120.1"/>
    <property type="molecule type" value="Genomic_DNA"/>
</dbReference>